<feature type="domain" description="Alpha 1,4-glycosyltransferase" evidence="3">
    <location>
        <begin position="332"/>
        <end position="454"/>
    </location>
</feature>
<dbReference type="STRING" id="3818.A0A445DFQ8"/>
<gene>
    <name evidence="4" type="ORF">Ahy_A04g019324</name>
</gene>
<evidence type="ECO:0000256" key="1">
    <source>
        <dbReference type="SAM" id="MobiDB-lite"/>
    </source>
</evidence>
<dbReference type="Pfam" id="PF04488">
    <property type="entry name" value="Gly_transf_sug"/>
    <property type="match status" value="1"/>
</dbReference>
<comment type="caution">
    <text evidence="4">The sequence shown here is derived from an EMBL/GenBank/DDBJ whole genome shotgun (WGS) entry which is preliminary data.</text>
</comment>
<organism evidence="4 5">
    <name type="scientific">Arachis hypogaea</name>
    <name type="common">Peanut</name>
    <dbReference type="NCBI Taxonomy" id="3818"/>
    <lineage>
        <taxon>Eukaryota</taxon>
        <taxon>Viridiplantae</taxon>
        <taxon>Streptophyta</taxon>
        <taxon>Embryophyta</taxon>
        <taxon>Tracheophyta</taxon>
        <taxon>Spermatophyta</taxon>
        <taxon>Magnoliopsida</taxon>
        <taxon>eudicotyledons</taxon>
        <taxon>Gunneridae</taxon>
        <taxon>Pentapetalae</taxon>
        <taxon>rosids</taxon>
        <taxon>fabids</taxon>
        <taxon>Fabales</taxon>
        <taxon>Fabaceae</taxon>
        <taxon>Papilionoideae</taxon>
        <taxon>50 kb inversion clade</taxon>
        <taxon>dalbergioids sensu lato</taxon>
        <taxon>Dalbergieae</taxon>
        <taxon>Pterocarpus clade</taxon>
        <taxon>Arachis</taxon>
    </lineage>
</organism>
<sequence>MQLFITKRKNCNNKSMFDHRVLKHAMISIISLIIFSAIFFLIHVDTIIQHDDDSLHHPSSSSSSSSKGIIPQKSKESQTEIKLEAGVVRSTTTLTVSHIALNSLQEGNHREVEIMDNDDDEERGNTLLVAPINVSESERISWFRGKMHEFKILKSDKLAREFHGRVLGFFGNNNGCEGQFFMTWISPATSFGSRELLSVQSVFKVHPKACLVILSRSLDSVRGYRVLKPVLDLGFKVQAITPDLSFLFKGTPAEYWFHQLRKGKKDPGEIPLFQNLSNLIRLSVLYKYGGVYLDTDFILLKPFTGLRNCIGAQSMDLGQKHWTRLNNAVLVFDMNHPLLLRFIKEFALTFDGNKWGHNGPYLVSRVVSKLGRKSGFNFTILPPMAFYPVDWNKIDGLFRKPKTRSESKWVEAKLVQLTGESYGVHLWNKQSGRLVIEEGSILGKLVSHHCVICKTLL</sequence>
<keyword evidence="2" id="KW-1133">Transmembrane helix</keyword>
<dbReference type="InterPro" id="IPR007577">
    <property type="entry name" value="GlycoTrfase_DXD_sugar-bd_CS"/>
</dbReference>
<proteinExistence type="predicted"/>
<keyword evidence="2" id="KW-0472">Membrane</keyword>
<dbReference type="PANTHER" id="PTHR46781:SF2">
    <property type="entry name" value="ALPHA 1,4-GLYCOSYLTRANSFERASE FAMILY PROTEIN"/>
    <property type="match status" value="1"/>
</dbReference>
<evidence type="ECO:0000259" key="3">
    <source>
        <dbReference type="Pfam" id="PF04572"/>
    </source>
</evidence>
<keyword evidence="5" id="KW-1185">Reference proteome</keyword>
<protein>
    <recommendedName>
        <fullName evidence="3">Alpha 1,4-glycosyltransferase domain-containing protein</fullName>
    </recommendedName>
</protein>
<dbReference type="SUPFAM" id="SSF53448">
    <property type="entry name" value="Nucleotide-diphospho-sugar transferases"/>
    <property type="match status" value="1"/>
</dbReference>
<dbReference type="Gene3D" id="3.90.550.20">
    <property type="match status" value="1"/>
</dbReference>
<evidence type="ECO:0000256" key="2">
    <source>
        <dbReference type="SAM" id="Phobius"/>
    </source>
</evidence>
<name>A0A445DFQ8_ARAHY</name>
<evidence type="ECO:0000313" key="4">
    <source>
        <dbReference type="EMBL" id="RYR62021.1"/>
    </source>
</evidence>
<dbReference type="Proteomes" id="UP000289738">
    <property type="component" value="Chromosome A04"/>
</dbReference>
<dbReference type="AlphaFoldDB" id="A0A445DFQ8"/>
<dbReference type="EMBL" id="SDMP01000004">
    <property type="protein sequence ID" value="RYR62021.1"/>
    <property type="molecule type" value="Genomic_DNA"/>
</dbReference>
<evidence type="ECO:0000313" key="5">
    <source>
        <dbReference type="Proteomes" id="UP000289738"/>
    </source>
</evidence>
<dbReference type="InterPro" id="IPR029044">
    <property type="entry name" value="Nucleotide-diphossugar_trans"/>
</dbReference>
<dbReference type="InterPro" id="IPR007652">
    <property type="entry name" value="A1-4-GlycosylTfrase_dom"/>
</dbReference>
<dbReference type="Pfam" id="PF04572">
    <property type="entry name" value="Gb3_synth"/>
    <property type="match status" value="1"/>
</dbReference>
<feature type="transmembrane region" description="Helical" evidence="2">
    <location>
        <begin position="21"/>
        <end position="42"/>
    </location>
</feature>
<accession>A0A445DFQ8</accession>
<reference evidence="4 5" key="1">
    <citation type="submission" date="2019-01" db="EMBL/GenBank/DDBJ databases">
        <title>Sequencing of cultivated peanut Arachis hypogaea provides insights into genome evolution and oil improvement.</title>
        <authorList>
            <person name="Chen X."/>
        </authorList>
    </citation>
    <scope>NUCLEOTIDE SEQUENCE [LARGE SCALE GENOMIC DNA]</scope>
    <source>
        <strain evidence="5">cv. Fuhuasheng</strain>
        <tissue evidence="4">Leaves</tissue>
    </source>
</reference>
<dbReference type="PANTHER" id="PTHR46781">
    <property type="entry name" value="ALPHA 1,4-GLYCOSYLTRANSFERASE FAMILY PROTEIN"/>
    <property type="match status" value="1"/>
</dbReference>
<feature type="region of interest" description="Disordered" evidence="1">
    <location>
        <begin position="53"/>
        <end position="78"/>
    </location>
</feature>
<dbReference type="InterPro" id="IPR044789">
    <property type="entry name" value="Put_A1-4-GlycosylTfrase_plant"/>
</dbReference>
<keyword evidence="2" id="KW-0812">Transmembrane</keyword>